<dbReference type="InterPro" id="IPR017853">
    <property type="entry name" value="GH"/>
</dbReference>
<sequence>MKIRNQILILGLISLVMSCTPQKQTDYQEEISIIPRPLDMKKSSGQLSLSEGLVVFAKKDNDEALKVANRFATDMSRVTGWDIQVTTLDTDQLPDQNQILFTTVGVPTDLGEEAYILESTEKGVIIRATSGSGLFYGMQTLKQLLPTAIYAQELQQDVVWTLPLVQISDQPRFKWRGLHLDVCRNMSSIAFIKEYIDNMAMHKLNTFHWHLTDDQGWRIEIKKYPKLTEIGGFRKESLTITSRNQPKVYDGKRYGGYYTQEQIKEIIAYAADRYITVIPEIELPGHATAAVAAYPELGSSGERPEVEVNWGIFPDIFNVEDSTFLFLENVLAEVIELFPSQYIHIGGDEAMKVQWEESAQIQAKMKELGVKDAHELQSYFITRIEKFVNSKGRQIIGWDEILEGGLAPNAAVMSWRGESGGIAAAKSQHNVVMSPDRFLYLDYHQGDPKFEPTVIGRLLTLENVYAYDPMPDALSVDEQKYIMGVQANVWTEYMPTEDQIEYQVYPRVSALAEVVWSKEANKDWVDFKNRIPKQLARFDMLDINYAKSIYFVSMQSESNTEGNYQITLSNQMNEPGMKYTLDGSKPSLASQEYVEPITASQGQTIKAQLFIDEVAVGKMTEFEVGMVD</sequence>
<evidence type="ECO:0000259" key="6">
    <source>
        <dbReference type="Pfam" id="PF00728"/>
    </source>
</evidence>
<feature type="domain" description="GH29D-like beta-sandwich" evidence="8">
    <location>
        <begin position="563"/>
        <end position="610"/>
    </location>
</feature>
<reference evidence="9" key="1">
    <citation type="submission" date="2022-09" db="EMBL/GenBank/DDBJ databases">
        <title>Comparative genomics and taxonomic characterization of three novel marine species of genus Reichenbachiella exhibiting antioxidant and polysaccharide degradation activities.</title>
        <authorList>
            <person name="Muhammad N."/>
            <person name="Lee Y.-J."/>
            <person name="Ko J."/>
            <person name="Kim S.-G."/>
        </authorList>
    </citation>
    <scope>NUCLEOTIDE SEQUENCE</scope>
    <source>
        <strain evidence="9">BKB1-1</strain>
    </source>
</reference>
<dbReference type="Pfam" id="PF02838">
    <property type="entry name" value="Glyco_hydro_20b"/>
    <property type="match status" value="1"/>
</dbReference>
<evidence type="ECO:0000313" key="9">
    <source>
        <dbReference type="EMBL" id="UXP33861.1"/>
    </source>
</evidence>
<feature type="domain" description="Beta-hexosaminidase bacterial type N-terminal" evidence="7">
    <location>
        <begin position="31"/>
        <end position="170"/>
    </location>
</feature>
<evidence type="ECO:0000256" key="4">
    <source>
        <dbReference type="ARBA" id="ARBA00022801"/>
    </source>
</evidence>
<evidence type="ECO:0000259" key="7">
    <source>
        <dbReference type="Pfam" id="PF02838"/>
    </source>
</evidence>
<dbReference type="PANTHER" id="PTHR22600:SF57">
    <property type="entry name" value="BETA-N-ACETYLHEXOSAMINIDASE"/>
    <property type="match status" value="1"/>
</dbReference>
<evidence type="ECO:0000313" key="10">
    <source>
        <dbReference type="Proteomes" id="UP001065174"/>
    </source>
</evidence>
<gene>
    <name evidence="9" type="ORF">N6H18_07870</name>
</gene>
<name>A0ABY6CTL0_9BACT</name>
<dbReference type="Pfam" id="PF00728">
    <property type="entry name" value="Glyco_hydro_20"/>
    <property type="match status" value="1"/>
</dbReference>
<dbReference type="Gene3D" id="3.20.20.80">
    <property type="entry name" value="Glycosidases"/>
    <property type="match status" value="1"/>
</dbReference>
<evidence type="ECO:0000256" key="2">
    <source>
        <dbReference type="ARBA" id="ARBA00006285"/>
    </source>
</evidence>
<keyword evidence="4" id="KW-0378">Hydrolase</keyword>
<feature type="domain" description="Glycoside hydrolase family 20 catalytic" evidence="6">
    <location>
        <begin position="173"/>
        <end position="518"/>
    </location>
</feature>
<evidence type="ECO:0000259" key="8">
    <source>
        <dbReference type="Pfam" id="PF13290"/>
    </source>
</evidence>
<proteinExistence type="inferred from homology"/>
<dbReference type="PRINTS" id="PR00738">
    <property type="entry name" value="GLHYDRLASE20"/>
</dbReference>
<dbReference type="EC" id="3.2.1.52" evidence="3"/>
<comment type="similarity">
    <text evidence="2">Belongs to the glycosyl hydrolase 20 family.</text>
</comment>
<comment type="catalytic activity">
    <reaction evidence="1">
        <text>Hydrolysis of terminal non-reducing N-acetyl-D-hexosamine residues in N-acetyl-beta-D-hexosaminides.</text>
        <dbReference type="EC" id="3.2.1.52"/>
    </reaction>
</comment>
<dbReference type="InterPro" id="IPR025705">
    <property type="entry name" value="Beta_hexosaminidase_sua/sub"/>
</dbReference>
<dbReference type="Pfam" id="PF13290">
    <property type="entry name" value="CHB_HEX_C_1"/>
    <property type="match status" value="1"/>
</dbReference>
<dbReference type="InterPro" id="IPR015882">
    <property type="entry name" value="HEX_bac_N"/>
</dbReference>
<dbReference type="RefSeq" id="WP_262311287.1">
    <property type="nucleotide sequence ID" value="NZ_CP106679.1"/>
</dbReference>
<protein>
    <recommendedName>
        <fullName evidence="3">beta-N-acetylhexosaminidase</fullName>
        <ecNumber evidence="3">3.2.1.52</ecNumber>
    </recommendedName>
</protein>
<keyword evidence="5" id="KW-0326">Glycosidase</keyword>
<dbReference type="InterPro" id="IPR029018">
    <property type="entry name" value="Hex-like_dom2"/>
</dbReference>
<dbReference type="PROSITE" id="PS51257">
    <property type="entry name" value="PROKAR_LIPOPROTEIN"/>
    <property type="match status" value="1"/>
</dbReference>
<evidence type="ECO:0000256" key="1">
    <source>
        <dbReference type="ARBA" id="ARBA00001231"/>
    </source>
</evidence>
<dbReference type="Gene3D" id="3.30.379.10">
    <property type="entry name" value="Chitobiase/beta-hexosaminidase domain 2-like"/>
    <property type="match status" value="1"/>
</dbReference>
<dbReference type="CDD" id="cd06563">
    <property type="entry name" value="GH20_chitobiase-like"/>
    <property type="match status" value="1"/>
</dbReference>
<keyword evidence="10" id="KW-1185">Reference proteome</keyword>
<dbReference type="SUPFAM" id="SSF51445">
    <property type="entry name" value="(Trans)glycosidases"/>
    <property type="match status" value="1"/>
</dbReference>
<organism evidence="9 10">
    <name type="scientific">Reichenbachiella agarivorans</name>
    <dbReference type="NCBI Taxonomy" id="2979464"/>
    <lineage>
        <taxon>Bacteria</taxon>
        <taxon>Pseudomonadati</taxon>
        <taxon>Bacteroidota</taxon>
        <taxon>Cytophagia</taxon>
        <taxon>Cytophagales</taxon>
        <taxon>Reichenbachiellaceae</taxon>
        <taxon>Reichenbachiella</taxon>
    </lineage>
</organism>
<dbReference type="InterPro" id="IPR059177">
    <property type="entry name" value="GH29D-like_dom"/>
</dbReference>
<evidence type="ECO:0000256" key="3">
    <source>
        <dbReference type="ARBA" id="ARBA00012663"/>
    </source>
</evidence>
<dbReference type="PANTHER" id="PTHR22600">
    <property type="entry name" value="BETA-HEXOSAMINIDASE"/>
    <property type="match status" value="1"/>
</dbReference>
<dbReference type="EMBL" id="CP106679">
    <property type="protein sequence ID" value="UXP33861.1"/>
    <property type="molecule type" value="Genomic_DNA"/>
</dbReference>
<accession>A0ABY6CTL0</accession>
<evidence type="ECO:0000256" key="5">
    <source>
        <dbReference type="ARBA" id="ARBA00023295"/>
    </source>
</evidence>
<dbReference type="SUPFAM" id="SSF55545">
    <property type="entry name" value="beta-N-acetylhexosaminidase-like domain"/>
    <property type="match status" value="1"/>
</dbReference>
<dbReference type="PIRSF" id="PIRSF001093">
    <property type="entry name" value="B-hxosamndse_ab_euk"/>
    <property type="match status" value="1"/>
</dbReference>
<dbReference type="InterPro" id="IPR015883">
    <property type="entry name" value="Glyco_hydro_20_cat"/>
</dbReference>
<dbReference type="Proteomes" id="UP001065174">
    <property type="component" value="Chromosome"/>
</dbReference>